<dbReference type="InterPro" id="IPR003593">
    <property type="entry name" value="AAA+_ATPase"/>
</dbReference>
<dbReference type="SMART" id="SM00382">
    <property type="entry name" value="AAA"/>
    <property type="match status" value="1"/>
</dbReference>
<dbReference type="EMBL" id="JADWDC010000120">
    <property type="protein sequence ID" value="MCC0179830.1"/>
    <property type="molecule type" value="Genomic_DNA"/>
</dbReference>
<organism evidence="3 4">
    <name type="scientific">Waterburya agarophytonicola KI4</name>
    <dbReference type="NCBI Taxonomy" id="2874699"/>
    <lineage>
        <taxon>Bacteria</taxon>
        <taxon>Bacillati</taxon>
        <taxon>Cyanobacteriota</taxon>
        <taxon>Cyanophyceae</taxon>
        <taxon>Pleurocapsales</taxon>
        <taxon>Hyellaceae</taxon>
        <taxon>Waterburya</taxon>
        <taxon>Waterburya agarophytonicola</taxon>
    </lineage>
</organism>
<dbReference type="InterPro" id="IPR027417">
    <property type="entry name" value="P-loop_NTPase"/>
</dbReference>
<feature type="region of interest" description="Disordered" evidence="1">
    <location>
        <begin position="1"/>
        <end position="34"/>
    </location>
</feature>
<feature type="compositionally biased region" description="Basic and acidic residues" evidence="1">
    <location>
        <begin position="51"/>
        <end position="63"/>
    </location>
</feature>
<evidence type="ECO:0000259" key="2">
    <source>
        <dbReference type="SMART" id="SM00382"/>
    </source>
</evidence>
<dbReference type="AlphaFoldDB" id="A0A964FHB1"/>
<sequence>MNETEKIHWHPFNGNGDRIKEEELNLPEPPPWRKFNRDILADDKERWINLKQATSKEDKERGSKFRLQKPQEMEQDSSGDREKLDRQKKNIELVIAGVNSALCLRRPLLVTGRPGSGKTSLAYALAYQLNLGSVLKWSITARTTLQDGLYRYDAIARLQEENKQDIGSYITLGALGTAFLPSKLPRVLLVDEVDKSDINLPNDLLNLFEEGEYQIPELKRWFKQNPGEPVTVFTEDKGKDEQGQDIDFSVKLNSGLIGCKAFPIVVMTSNGERDFPPAFKRRCIRINMPNPMRDNLLSIVKAHMGETYFQQSKTEIEPLIDRFLAKKDVATDQLLNKIYLATGGVSSELSSSDLIEELLFKSLSDTEGLG</sequence>
<dbReference type="GO" id="GO:0016887">
    <property type="term" value="F:ATP hydrolysis activity"/>
    <property type="evidence" value="ECO:0007669"/>
    <property type="project" value="InterPro"/>
</dbReference>
<feature type="domain" description="AAA+ ATPase" evidence="2">
    <location>
        <begin position="104"/>
        <end position="303"/>
    </location>
</feature>
<dbReference type="Proteomes" id="UP000729733">
    <property type="component" value="Unassembled WGS sequence"/>
</dbReference>
<dbReference type="Gene3D" id="3.40.50.300">
    <property type="entry name" value="P-loop containing nucleotide triphosphate hydrolases"/>
    <property type="match status" value="1"/>
</dbReference>
<dbReference type="SUPFAM" id="SSF52540">
    <property type="entry name" value="P-loop containing nucleoside triphosphate hydrolases"/>
    <property type="match status" value="2"/>
</dbReference>
<comment type="caution">
    <text evidence="3">The sequence shown here is derived from an EMBL/GenBank/DDBJ whole genome shotgun (WGS) entry which is preliminary data.</text>
</comment>
<evidence type="ECO:0000313" key="3">
    <source>
        <dbReference type="EMBL" id="MCC0179830.1"/>
    </source>
</evidence>
<protein>
    <submittedName>
        <fullName evidence="3">AAA family ATPase</fullName>
    </submittedName>
</protein>
<accession>A0A964FHB1</accession>
<dbReference type="Pfam" id="PF07728">
    <property type="entry name" value="AAA_5"/>
    <property type="match status" value="1"/>
</dbReference>
<proteinExistence type="predicted"/>
<keyword evidence="4" id="KW-1185">Reference proteome</keyword>
<gene>
    <name evidence="3" type="ORF">I4641_23100</name>
</gene>
<dbReference type="InterPro" id="IPR011704">
    <property type="entry name" value="ATPase_dyneun-rel_AAA"/>
</dbReference>
<evidence type="ECO:0000313" key="4">
    <source>
        <dbReference type="Proteomes" id="UP000729733"/>
    </source>
</evidence>
<dbReference type="RefSeq" id="WP_229642926.1">
    <property type="nucleotide sequence ID" value="NZ_JADWDC010000120.1"/>
</dbReference>
<name>A0A964FHB1_9CYAN</name>
<feature type="region of interest" description="Disordered" evidence="1">
    <location>
        <begin position="51"/>
        <end position="84"/>
    </location>
</feature>
<reference evidence="3" key="1">
    <citation type="journal article" date="2021" name="Antonie Van Leeuwenhoek">
        <title>Draft genome and description of Waterburya agarophytonicola gen. nov. sp. nov. (Pleurocapsales, Cyanobacteria): a seaweed symbiont.</title>
        <authorList>
            <person name="Bonthond G."/>
            <person name="Shalygin S."/>
            <person name="Bayer T."/>
            <person name="Weinberger F."/>
        </authorList>
    </citation>
    <scope>NUCLEOTIDE SEQUENCE</scope>
    <source>
        <strain evidence="3">KI4</strain>
    </source>
</reference>
<dbReference type="GO" id="GO:0005524">
    <property type="term" value="F:ATP binding"/>
    <property type="evidence" value="ECO:0007669"/>
    <property type="project" value="InterPro"/>
</dbReference>
<evidence type="ECO:0000256" key="1">
    <source>
        <dbReference type="SAM" id="MobiDB-lite"/>
    </source>
</evidence>